<dbReference type="InterPro" id="IPR036152">
    <property type="entry name" value="Asp/glu_Ase-like_sf"/>
</dbReference>
<evidence type="ECO:0000256" key="2">
    <source>
        <dbReference type="ARBA" id="ARBA00012920"/>
    </source>
</evidence>
<evidence type="ECO:0000256" key="4">
    <source>
        <dbReference type="ARBA" id="ARBA00049366"/>
    </source>
</evidence>
<feature type="active site" evidence="8">
    <location>
        <position position="168"/>
    </location>
</feature>
<dbReference type="GO" id="GO:0004067">
    <property type="term" value="F:asparaginase activity"/>
    <property type="evidence" value="ECO:0007669"/>
    <property type="project" value="UniProtKB-UniRule"/>
</dbReference>
<dbReference type="SMART" id="SM00870">
    <property type="entry name" value="Asparaginase"/>
    <property type="match status" value="1"/>
</dbReference>
<dbReference type="Pfam" id="PF17763">
    <property type="entry name" value="Asparaginase_C"/>
    <property type="match status" value="1"/>
</dbReference>
<dbReference type="GO" id="GO:0006530">
    <property type="term" value="P:L-asparagine catabolic process"/>
    <property type="evidence" value="ECO:0007669"/>
    <property type="project" value="EnsemblFungi"/>
</dbReference>
<dbReference type="GeneID" id="8300179"/>
<dbReference type="HOGENOM" id="CLU_019134_1_1_1"/>
<dbReference type="Proteomes" id="UP000002037">
    <property type="component" value="Unassembled WGS sequence"/>
</dbReference>
<evidence type="ECO:0000256" key="1">
    <source>
        <dbReference type="ARBA" id="ARBA00010518"/>
    </source>
</evidence>
<evidence type="ECO:0000313" key="13">
    <source>
        <dbReference type="EMBL" id="EER30431.1"/>
    </source>
</evidence>
<dbReference type="PROSITE" id="PS00917">
    <property type="entry name" value="ASN_GLN_ASE_2"/>
    <property type="match status" value="1"/>
</dbReference>
<evidence type="ECO:0000259" key="11">
    <source>
        <dbReference type="Pfam" id="PF00710"/>
    </source>
</evidence>
<feature type="active site" description="O-isoaspartyl threonine intermediate" evidence="5">
    <location>
        <position position="91"/>
    </location>
</feature>
<evidence type="ECO:0000256" key="7">
    <source>
        <dbReference type="PROSITE-ProRule" id="PRU10099"/>
    </source>
</evidence>
<dbReference type="InterPro" id="IPR020827">
    <property type="entry name" value="Asparaginase/glutaminase_AS1"/>
</dbReference>
<dbReference type="InterPro" id="IPR037152">
    <property type="entry name" value="L-asparaginase_N_sf"/>
</dbReference>
<dbReference type="Gene3D" id="3.40.50.40">
    <property type="match status" value="1"/>
</dbReference>
<dbReference type="InterPro" id="IPR027473">
    <property type="entry name" value="L-asparaginase_C"/>
</dbReference>
<dbReference type="PANTHER" id="PTHR11707:SF28">
    <property type="entry name" value="60 KDA LYSOPHOSPHOLIPASE"/>
    <property type="match status" value="1"/>
</dbReference>
<dbReference type="eggNOG" id="KOG0503">
    <property type="taxonomic scope" value="Eukaryota"/>
</dbReference>
<dbReference type="PROSITE" id="PS51732">
    <property type="entry name" value="ASN_GLN_ASE_3"/>
    <property type="match status" value="1"/>
</dbReference>
<dbReference type="AlphaFoldDB" id="C5MID7"/>
<dbReference type="CDD" id="cd08964">
    <property type="entry name" value="L-asparaginase_II"/>
    <property type="match status" value="1"/>
</dbReference>
<dbReference type="InterPro" id="IPR040919">
    <property type="entry name" value="Asparaginase_C"/>
</dbReference>
<evidence type="ECO:0000256" key="10">
    <source>
        <dbReference type="SAM" id="MobiDB-lite"/>
    </source>
</evidence>
<feature type="active site" evidence="7">
    <location>
        <position position="91"/>
    </location>
</feature>
<dbReference type="OrthoDB" id="542841at2759"/>
<dbReference type="SUPFAM" id="SSF53774">
    <property type="entry name" value="Glutaminase/Asparaginase"/>
    <property type="match status" value="1"/>
</dbReference>
<dbReference type="VEuPathDB" id="FungiDB:CTRG_05830"/>
<dbReference type="FunFam" id="3.40.50.40:FF:000006">
    <property type="entry name" value="L-asparaginase I"/>
    <property type="match status" value="1"/>
</dbReference>
<organism evidence="13 14">
    <name type="scientific">Candida tropicalis (strain ATCC MYA-3404 / T1)</name>
    <name type="common">Yeast</name>
    <dbReference type="NCBI Taxonomy" id="294747"/>
    <lineage>
        <taxon>Eukaryota</taxon>
        <taxon>Fungi</taxon>
        <taxon>Dikarya</taxon>
        <taxon>Ascomycota</taxon>
        <taxon>Saccharomycotina</taxon>
        <taxon>Pichiomycetes</taxon>
        <taxon>Debaryomycetaceae</taxon>
        <taxon>Candida/Lodderomyces clade</taxon>
        <taxon>Candida</taxon>
    </lineage>
</organism>
<keyword evidence="3" id="KW-0378">Hydrolase</keyword>
<feature type="region of interest" description="Disordered" evidence="10">
    <location>
        <begin position="1"/>
        <end position="21"/>
    </location>
</feature>
<dbReference type="PIRSF" id="PIRSF500176">
    <property type="entry name" value="L_ASNase"/>
    <property type="match status" value="1"/>
</dbReference>
<dbReference type="EC" id="3.5.1.1" evidence="2"/>
<dbReference type="Gene3D" id="3.40.50.1170">
    <property type="entry name" value="L-asparaginase, N-terminal domain"/>
    <property type="match status" value="1"/>
</dbReference>
<dbReference type="PROSITE" id="PS00144">
    <property type="entry name" value="ASN_GLN_ASE_1"/>
    <property type="match status" value="1"/>
</dbReference>
<comment type="catalytic activity">
    <reaction evidence="4">
        <text>L-asparagine + H2O = L-aspartate + NH4(+)</text>
        <dbReference type="Rhea" id="RHEA:21016"/>
        <dbReference type="ChEBI" id="CHEBI:15377"/>
        <dbReference type="ChEBI" id="CHEBI:28938"/>
        <dbReference type="ChEBI" id="CHEBI:29991"/>
        <dbReference type="ChEBI" id="CHEBI:58048"/>
        <dbReference type="EC" id="3.5.1.1"/>
    </reaction>
</comment>
<dbReference type="InterPro" id="IPR027474">
    <property type="entry name" value="L-asparaginase_N"/>
</dbReference>
<dbReference type="FunFam" id="3.40.50.1170:FF:000001">
    <property type="entry name" value="L-asparaginase 2"/>
    <property type="match status" value="1"/>
</dbReference>
<dbReference type="PIRSF" id="PIRSF001220">
    <property type="entry name" value="L-ASNase_gatD"/>
    <property type="match status" value="1"/>
</dbReference>
<proteinExistence type="inferred from homology"/>
<evidence type="ECO:0000256" key="3">
    <source>
        <dbReference type="ARBA" id="ARBA00022801"/>
    </source>
</evidence>
<evidence type="ECO:0000256" key="9">
    <source>
        <dbReference type="RuleBase" id="RU004456"/>
    </source>
</evidence>
<protein>
    <recommendedName>
        <fullName evidence="2">asparaginase</fullName>
        <ecNumber evidence="2">3.5.1.1</ecNumber>
    </recommendedName>
</protein>
<dbReference type="Pfam" id="PF00710">
    <property type="entry name" value="Asparaginase"/>
    <property type="match status" value="1"/>
</dbReference>
<feature type="binding site" evidence="6">
    <location>
        <begin position="168"/>
        <end position="169"/>
    </location>
    <ligand>
        <name>substrate</name>
    </ligand>
</feature>
<dbReference type="EMBL" id="GG692404">
    <property type="protein sequence ID" value="EER30431.1"/>
    <property type="molecule type" value="Genomic_DNA"/>
</dbReference>
<feature type="domain" description="L-asparaginase N-terminal" evidence="11">
    <location>
        <begin position="83"/>
        <end position="271"/>
    </location>
</feature>
<evidence type="ECO:0000256" key="6">
    <source>
        <dbReference type="PIRSR" id="PIRSR001220-2"/>
    </source>
</evidence>
<evidence type="ECO:0000256" key="8">
    <source>
        <dbReference type="PROSITE-ProRule" id="PRU10100"/>
    </source>
</evidence>
<feature type="binding site" evidence="6">
    <location>
        <position position="137"/>
    </location>
    <ligand>
        <name>substrate</name>
    </ligand>
</feature>
<dbReference type="KEGG" id="ctp:CTRG_05830"/>
<evidence type="ECO:0000256" key="5">
    <source>
        <dbReference type="PIRSR" id="PIRSR001220-1"/>
    </source>
</evidence>
<keyword evidence="14" id="KW-1185">Reference proteome</keyword>
<evidence type="ECO:0000313" key="14">
    <source>
        <dbReference type="Proteomes" id="UP000002037"/>
    </source>
</evidence>
<sequence>MPNTYILKRTESGTSSNATNEHVHLDPVPSNPDANITQVQIESHFSVDHPSFKIKYHRSNSIISTTTDPLSAISEDTSTLPTIKVLGTGGTIASKGSTSHQTAGYEVDLTIEDLISSIPDLSHTCHLEYEQVLNIDSKEFNNESLLLLHHKIASDLDKYDGIVITHGTDTMEETAFFIQSTINTYKPIVFCGSMRPSTAISSDGPMNLYQAIIIASHKSSRNRGVLIALNDSIGSGFYITKSNANSLDTFKNIGQGYIGNFVNNEIRYFYPANKPLGLTYFQVDESVKELPEVAVIYSHQGLNNDIIRFVVKELGAKGIVLATMGAGSMSDETNNFIANLLEDNKEFPVVYSKRSMDGMVPLGSLPKIGPSKKISPNAIAGGYLNPQKARLLLQLCLNSKMDLNKIKDVFKTV</sequence>
<dbReference type="PANTHER" id="PTHR11707">
    <property type="entry name" value="L-ASPARAGINASE"/>
    <property type="match status" value="1"/>
</dbReference>
<dbReference type="InterPro" id="IPR027475">
    <property type="entry name" value="Asparaginase/glutaminase_AS2"/>
</dbReference>
<dbReference type="NCBIfam" id="TIGR00520">
    <property type="entry name" value="asnASE_II"/>
    <property type="match status" value="1"/>
</dbReference>
<gene>
    <name evidence="13" type="ORF">CTRG_05830</name>
</gene>
<dbReference type="STRING" id="294747.C5MID7"/>
<accession>C5MID7</accession>
<feature type="domain" description="Asparaginase/glutaminase C-terminal" evidence="12">
    <location>
        <begin position="293"/>
        <end position="410"/>
    </location>
</feature>
<dbReference type="InterPro" id="IPR006034">
    <property type="entry name" value="Asparaginase/glutaminase-like"/>
</dbReference>
<dbReference type="SMR" id="C5MID7"/>
<comment type="similarity">
    <text evidence="1 9">Belongs to the asparaginase 1 family.</text>
</comment>
<evidence type="ECO:0000259" key="12">
    <source>
        <dbReference type="Pfam" id="PF17763"/>
    </source>
</evidence>
<reference evidence="13 14" key="1">
    <citation type="journal article" date="2009" name="Nature">
        <title>Evolution of pathogenicity and sexual reproduction in eight Candida genomes.</title>
        <authorList>
            <person name="Butler G."/>
            <person name="Rasmussen M.D."/>
            <person name="Lin M.F."/>
            <person name="Santos M.A."/>
            <person name="Sakthikumar S."/>
            <person name="Munro C.A."/>
            <person name="Rheinbay E."/>
            <person name="Grabherr M."/>
            <person name="Forche A."/>
            <person name="Reedy J.L."/>
            <person name="Agrafioti I."/>
            <person name="Arnaud M.B."/>
            <person name="Bates S."/>
            <person name="Brown A.J."/>
            <person name="Brunke S."/>
            <person name="Costanzo M.C."/>
            <person name="Fitzpatrick D.A."/>
            <person name="de Groot P.W."/>
            <person name="Harris D."/>
            <person name="Hoyer L.L."/>
            <person name="Hube B."/>
            <person name="Klis F.M."/>
            <person name="Kodira C."/>
            <person name="Lennard N."/>
            <person name="Logue M.E."/>
            <person name="Martin R."/>
            <person name="Neiman A.M."/>
            <person name="Nikolaou E."/>
            <person name="Quail M.A."/>
            <person name="Quinn J."/>
            <person name="Santos M.C."/>
            <person name="Schmitzberger F.F."/>
            <person name="Sherlock G."/>
            <person name="Shah P."/>
            <person name="Silverstein K.A."/>
            <person name="Skrzypek M.S."/>
            <person name="Soll D."/>
            <person name="Staggs R."/>
            <person name="Stansfield I."/>
            <person name="Stumpf M.P."/>
            <person name="Sudbery P.E."/>
            <person name="Srikantha T."/>
            <person name="Zeng Q."/>
            <person name="Berman J."/>
            <person name="Berriman M."/>
            <person name="Heitman J."/>
            <person name="Gow N.A."/>
            <person name="Lorenz M.C."/>
            <person name="Birren B.W."/>
            <person name="Kellis M."/>
            <person name="Cuomo C.A."/>
        </authorList>
    </citation>
    <scope>NUCLEOTIDE SEQUENCE [LARGE SCALE GENOMIC DNA]</scope>
    <source>
        <strain evidence="14">ATCC MYA-3404 / T1</strain>
    </source>
</reference>
<dbReference type="PRINTS" id="PR00139">
    <property type="entry name" value="ASNGLNASE"/>
</dbReference>
<name>C5MID7_CANTT</name>
<dbReference type="InterPro" id="IPR004550">
    <property type="entry name" value="AsnASE_II"/>
</dbReference>
<dbReference type="RefSeq" id="XP_002546352.1">
    <property type="nucleotide sequence ID" value="XM_002546306.1"/>
</dbReference>